<dbReference type="Pfam" id="PF08361">
    <property type="entry name" value="TetR_C_2"/>
    <property type="match status" value="1"/>
</dbReference>
<evidence type="ECO:0000313" key="7">
    <source>
        <dbReference type="EMBL" id="KRG78272.1"/>
    </source>
</evidence>
<dbReference type="Proteomes" id="UP000050956">
    <property type="component" value="Unassembled WGS sequence"/>
</dbReference>
<dbReference type="InterPro" id="IPR009057">
    <property type="entry name" value="Homeodomain-like_sf"/>
</dbReference>
<dbReference type="Gene3D" id="1.10.357.10">
    <property type="entry name" value="Tetracycline Repressor, domain 2"/>
    <property type="match status" value="1"/>
</dbReference>
<dbReference type="PROSITE" id="PS50977">
    <property type="entry name" value="HTH_TETR_2"/>
    <property type="match status" value="1"/>
</dbReference>
<dbReference type="PANTHER" id="PTHR47506">
    <property type="entry name" value="TRANSCRIPTIONAL REGULATORY PROTEIN"/>
    <property type="match status" value="1"/>
</dbReference>
<dbReference type="STRING" id="336566.ABB30_04225"/>
<feature type="domain" description="HTH tetR-type" evidence="6">
    <location>
        <begin position="10"/>
        <end position="70"/>
    </location>
</feature>
<keyword evidence="1" id="KW-0678">Repressor</keyword>
<organism evidence="7 8">
    <name type="scientific">Stenotrophomonas ginsengisoli</name>
    <dbReference type="NCBI Taxonomy" id="336566"/>
    <lineage>
        <taxon>Bacteria</taxon>
        <taxon>Pseudomonadati</taxon>
        <taxon>Pseudomonadota</taxon>
        <taxon>Gammaproteobacteria</taxon>
        <taxon>Lysobacterales</taxon>
        <taxon>Lysobacteraceae</taxon>
        <taxon>Stenotrophomonas</taxon>
    </lineage>
</organism>
<dbReference type="SUPFAM" id="SSF48498">
    <property type="entry name" value="Tetracyclin repressor-like, C-terminal domain"/>
    <property type="match status" value="1"/>
</dbReference>
<evidence type="ECO:0000256" key="2">
    <source>
        <dbReference type="ARBA" id="ARBA00023015"/>
    </source>
</evidence>
<keyword evidence="8" id="KW-1185">Reference proteome</keyword>
<evidence type="ECO:0000256" key="5">
    <source>
        <dbReference type="PROSITE-ProRule" id="PRU00335"/>
    </source>
</evidence>
<reference evidence="7 8" key="1">
    <citation type="submission" date="2015-05" db="EMBL/GenBank/DDBJ databases">
        <title>Genome sequencing and analysis of members of genus Stenotrophomonas.</title>
        <authorList>
            <person name="Patil P.P."/>
            <person name="Midha S."/>
            <person name="Patil P.B."/>
        </authorList>
    </citation>
    <scope>NUCLEOTIDE SEQUENCE [LARGE SCALE GENOMIC DNA]</scope>
    <source>
        <strain evidence="7 8">DSM 24757</strain>
    </source>
</reference>
<dbReference type="GO" id="GO:0003677">
    <property type="term" value="F:DNA binding"/>
    <property type="evidence" value="ECO:0007669"/>
    <property type="project" value="UniProtKB-UniRule"/>
</dbReference>
<evidence type="ECO:0000256" key="4">
    <source>
        <dbReference type="ARBA" id="ARBA00023163"/>
    </source>
</evidence>
<dbReference type="InterPro" id="IPR036271">
    <property type="entry name" value="Tet_transcr_reg_TetR-rel_C_sf"/>
</dbReference>
<dbReference type="PANTHER" id="PTHR47506:SF3">
    <property type="entry name" value="HTH-TYPE TRANSCRIPTIONAL REGULATOR LMRA"/>
    <property type="match status" value="1"/>
</dbReference>
<dbReference type="RefSeq" id="WP_057637068.1">
    <property type="nucleotide sequence ID" value="NZ_LDJM01000011.1"/>
</dbReference>
<accession>A0A0R0D982</accession>
<proteinExistence type="predicted"/>
<feature type="DNA-binding region" description="H-T-H motif" evidence="5">
    <location>
        <begin position="33"/>
        <end position="52"/>
    </location>
</feature>
<dbReference type="InterPro" id="IPR001647">
    <property type="entry name" value="HTH_TetR"/>
</dbReference>
<protein>
    <submittedName>
        <fullName evidence="7">TetR family transcriptional regulator</fullName>
    </submittedName>
</protein>
<keyword evidence="2" id="KW-0805">Transcription regulation</keyword>
<gene>
    <name evidence="7" type="ORF">ABB30_04225</name>
</gene>
<sequence length="218" mass="24002">MARKTKEETQATRDGILDAAEACFQENGIAATSLEKIAARAGFSRGAVYWHFKNKSEVLAAVITRCRVPFMQKLEWASSATRNTPVQDLRAAFLNSWRELEASPRLRGLLELMLRNDLSNESQILRQTHADGFKDCNALIISALNRANVLGQLRSGVTADHAARMLHIILTGVLYNRIFQPESIDMYRDGMAALDALLSTLVSADSFTPGQLDPAPAA</sequence>
<dbReference type="OrthoDB" id="5816932at2"/>
<dbReference type="EMBL" id="LDJM01000011">
    <property type="protein sequence ID" value="KRG78272.1"/>
    <property type="molecule type" value="Genomic_DNA"/>
</dbReference>
<evidence type="ECO:0000256" key="1">
    <source>
        <dbReference type="ARBA" id="ARBA00022491"/>
    </source>
</evidence>
<evidence type="ECO:0000313" key="8">
    <source>
        <dbReference type="Proteomes" id="UP000050956"/>
    </source>
</evidence>
<dbReference type="SUPFAM" id="SSF46689">
    <property type="entry name" value="Homeodomain-like"/>
    <property type="match status" value="1"/>
</dbReference>
<comment type="caution">
    <text evidence="7">The sequence shown here is derived from an EMBL/GenBank/DDBJ whole genome shotgun (WGS) entry which is preliminary data.</text>
</comment>
<keyword evidence="3 5" id="KW-0238">DNA-binding</keyword>
<evidence type="ECO:0000256" key="3">
    <source>
        <dbReference type="ARBA" id="ARBA00023125"/>
    </source>
</evidence>
<dbReference type="PATRIC" id="fig|336566.3.peg.183"/>
<name>A0A0R0D982_9GAMM</name>
<dbReference type="Pfam" id="PF00440">
    <property type="entry name" value="TetR_N"/>
    <property type="match status" value="1"/>
</dbReference>
<dbReference type="AlphaFoldDB" id="A0A0R0D982"/>
<evidence type="ECO:0000259" key="6">
    <source>
        <dbReference type="PROSITE" id="PS50977"/>
    </source>
</evidence>
<dbReference type="PRINTS" id="PR00455">
    <property type="entry name" value="HTHTETR"/>
</dbReference>
<dbReference type="InterPro" id="IPR013572">
    <property type="entry name" value="Tscrpt_reg_MAATS_C"/>
</dbReference>
<keyword evidence="4" id="KW-0804">Transcription</keyword>